<sequence>MFDPIKSSTYKNISCDSPACNKLETRGCSIEKRCNYTYGYGDSSTTHGVLAQETITLTSNTRKDVSLQGFLFGCGHNNTGGFNDHEMGIIGLGRGPLSLVSQIGPLFGGKKMSQCLVPFNTDVSISSKMSFGKGSELLGDGVVTTPMVIPEHDPTPYLVTLLGTPPTILPQKLYDSVATEVRNRVPLKPISDDPSIGTQLCYRTKNNLDGPTLTFHFEDADVLLTPTQIFIPPKDGVFCLALTNNTSSDRGIYGNFAQSNYLIGFDLEKQVVSFKPTDCIKH</sequence>
<reference evidence="1" key="1">
    <citation type="submission" date="2023-10" db="EMBL/GenBank/DDBJ databases">
        <authorList>
            <person name="Rodriguez Cubillos JULIANA M."/>
            <person name="De Vega J."/>
        </authorList>
    </citation>
    <scope>NUCLEOTIDE SEQUENCE</scope>
</reference>
<keyword evidence="2" id="KW-1185">Reference proteome</keyword>
<comment type="caution">
    <text evidence="1">The sequence shown here is derived from an EMBL/GenBank/DDBJ whole genome shotgun (WGS) entry which is preliminary data.</text>
</comment>
<proteinExistence type="predicted"/>
<organism evidence="1 2">
    <name type="scientific">Trifolium pratense</name>
    <name type="common">Red clover</name>
    <dbReference type="NCBI Taxonomy" id="57577"/>
    <lineage>
        <taxon>Eukaryota</taxon>
        <taxon>Viridiplantae</taxon>
        <taxon>Streptophyta</taxon>
        <taxon>Embryophyta</taxon>
        <taxon>Tracheophyta</taxon>
        <taxon>Spermatophyta</taxon>
        <taxon>Magnoliopsida</taxon>
        <taxon>eudicotyledons</taxon>
        <taxon>Gunneridae</taxon>
        <taxon>Pentapetalae</taxon>
        <taxon>rosids</taxon>
        <taxon>fabids</taxon>
        <taxon>Fabales</taxon>
        <taxon>Fabaceae</taxon>
        <taxon>Papilionoideae</taxon>
        <taxon>50 kb inversion clade</taxon>
        <taxon>NPAAA clade</taxon>
        <taxon>Hologalegina</taxon>
        <taxon>IRL clade</taxon>
        <taxon>Trifolieae</taxon>
        <taxon>Trifolium</taxon>
    </lineage>
</organism>
<evidence type="ECO:0000313" key="1">
    <source>
        <dbReference type="EMBL" id="CAJ2650818.1"/>
    </source>
</evidence>
<protein>
    <submittedName>
        <fullName evidence="1">Uncharacterized protein</fullName>
    </submittedName>
</protein>
<name>A0ACB0K3R6_TRIPR</name>
<dbReference type="EMBL" id="CASHSV030000109">
    <property type="protein sequence ID" value="CAJ2650818.1"/>
    <property type="molecule type" value="Genomic_DNA"/>
</dbReference>
<evidence type="ECO:0000313" key="2">
    <source>
        <dbReference type="Proteomes" id="UP001177021"/>
    </source>
</evidence>
<gene>
    <name evidence="1" type="ORF">MILVUS5_LOCUS18566</name>
</gene>
<dbReference type="Proteomes" id="UP001177021">
    <property type="component" value="Unassembled WGS sequence"/>
</dbReference>
<accession>A0ACB0K3R6</accession>